<dbReference type="PANTHER" id="PTHR37999:SF2">
    <property type="entry name" value="MUCIN-17"/>
    <property type="match status" value="1"/>
</dbReference>
<evidence type="ECO:0000313" key="2">
    <source>
        <dbReference type="Proteomes" id="UP000054282"/>
    </source>
</evidence>
<dbReference type="InterPro" id="IPR053311">
    <property type="entry name" value="Mucosal_Integrity_Assoc"/>
</dbReference>
<sequence length="94" mass="10658">MFFITIIRDSNICNQFVKQPIDTNKTFLNLVQAKNSVDHVLINEKKDSNMCATNKEIDTSKLLLPKYGRKNLFTKGEEANIVSNANNNKGINNL</sequence>
<accession>A0A0L7MAF7</accession>
<protein>
    <submittedName>
        <fullName evidence="1">Uncharacterized protein</fullName>
    </submittedName>
</protein>
<evidence type="ECO:0000313" key="1">
    <source>
        <dbReference type="EMBL" id="KOB89801.1"/>
    </source>
</evidence>
<dbReference type="PANTHER" id="PTHR37999">
    <property type="entry name" value="MUCIN-17"/>
    <property type="match status" value="1"/>
</dbReference>
<reference evidence="2" key="1">
    <citation type="submission" date="2006-09" db="EMBL/GenBank/DDBJ databases">
        <title>Annotation of Plasmodium falciparum Dd2.</title>
        <authorList>
            <consortium name="The Broad Institute Genome Sequencing Platform"/>
            <person name="Volkman S.K."/>
            <person name="Neafsey D.E."/>
            <person name="Dash A.P."/>
            <person name="Chitnis C.E."/>
            <person name="Hartl D.L."/>
            <person name="Young S.K."/>
            <person name="Zeng Q."/>
            <person name="Koehrsen M."/>
            <person name="Alvarado L."/>
            <person name="Berlin A."/>
            <person name="Borenstein D."/>
            <person name="Chapman S.B."/>
            <person name="Chen Z."/>
            <person name="Engels R."/>
            <person name="Freedman E."/>
            <person name="Gellesch M."/>
            <person name="Goldberg J."/>
            <person name="Griggs A."/>
            <person name="Gujja S."/>
            <person name="Heilman E.R."/>
            <person name="Heiman D.I."/>
            <person name="Howarth C."/>
            <person name="Jen D."/>
            <person name="Larson L."/>
            <person name="Mehta T."/>
            <person name="Neiman D."/>
            <person name="Park D."/>
            <person name="Pearson M."/>
            <person name="Roberts A."/>
            <person name="Saif S."/>
            <person name="Shea T."/>
            <person name="Shenoy N."/>
            <person name="Sisk P."/>
            <person name="Stolte C."/>
            <person name="Sykes S."/>
            <person name="Walk T."/>
            <person name="White J."/>
            <person name="Yandava C."/>
            <person name="Haas B."/>
            <person name="Henn M.R."/>
            <person name="Nusbaum C."/>
            <person name="Birren B."/>
        </authorList>
    </citation>
    <scope>NUCLEOTIDE SEQUENCE [LARGE SCALE GENOMIC DNA]</scope>
</reference>
<gene>
    <name evidence="1" type="ORF">PFDG_05355</name>
</gene>
<proteinExistence type="predicted"/>
<name>A0A0L7MAF7_PLAF4</name>
<organism evidence="1 2">
    <name type="scientific">Plasmodium falciparum (isolate Dd2)</name>
    <dbReference type="NCBI Taxonomy" id="57267"/>
    <lineage>
        <taxon>Eukaryota</taxon>
        <taxon>Sar</taxon>
        <taxon>Alveolata</taxon>
        <taxon>Apicomplexa</taxon>
        <taxon>Aconoidasida</taxon>
        <taxon>Haemosporida</taxon>
        <taxon>Plasmodiidae</taxon>
        <taxon>Plasmodium</taxon>
        <taxon>Plasmodium (Laverania)</taxon>
    </lineage>
</organism>
<dbReference type="AlphaFoldDB" id="A0A0L7MAF7"/>
<dbReference type="KEGG" id="pfd:PFDG_05355"/>
<dbReference type="EMBL" id="GG703344">
    <property type="protein sequence ID" value="KOB89801.1"/>
    <property type="molecule type" value="Genomic_DNA"/>
</dbReference>
<reference evidence="2" key="2">
    <citation type="submission" date="2006-09" db="EMBL/GenBank/DDBJ databases">
        <title>The genome sequence of Plasmodium falciparum Dd2.</title>
        <authorList>
            <consortium name="The Broad Institute Genome Sequencing Platform"/>
            <person name="Birren B."/>
            <person name="Lander E."/>
            <person name="Galagan J."/>
            <person name="Nusbaum C."/>
            <person name="Devon K."/>
            <person name="Henn M."/>
            <person name="Jaffe D."/>
            <person name="Butler J."/>
            <person name="Alvarez P."/>
            <person name="Gnerre S."/>
            <person name="Grabherr M."/>
            <person name="Kleber M."/>
            <person name="Mauceli E."/>
            <person name="Brockman W."/>
            <person name="MacCallum I.A."/>
            <person name="Rounsley S."/>
            <person name="Young S."/>
            <person name="LaButti K."/>
            <person name="Pushparaj V."/>
            <person name="DeCaprio D."/>
            <person name="Crawford M."/>
            <person name="Koehrsen M."/>
            <person name="Engels R."/>
            <person name="Montgomery P."/>
            <person name="Pearson M."/>
            <person name="Howarth C."/>
            <person name="Larson L."/>
            <person name="Luoma S."/>
            <person name="White J."/>
            <person name="Kodira C."/>
            <person name="Zeng Q."/>
            <person name="O'Leary S."/>
            <person name="Yandava C."/>
            <person name="Alvarado L."/>
            <person name="Wirth D."/>
            <person name="Volkman S."/>
            <person name="Hartl D."/>
        </authorList>
    </citation>
    <scope>NUCLEOTIDE SEQUENCE [LARGE SCALE GENOMIC DNA]</scope>
</reference>
<dbReference type="Proteomes" id="UP000054282">
    <property type="component" value="Unassembled WGS sequence"/>
</dbReference>